<gene>
    <name evidence="1" type="ORF">GSCOC_T00035786001</name>
</gene>
<evidence type="ECO:0000313" key="2">
    <source>
        <dbReference type="Proteomes" id="UP000295252"/>
    </source>
</evidence>
<dbReference type="PhylomeDB" id="A0A068UVN5"/>
<sequence>MKKPLVDSFWTKSHDFPIESFSSNLIFNTICDDPLVRRGPSGFSVPAIYRSGFKCRVCNKTYSSKNIYLDLTVTAGSKDYNELKPAGTELFRSPLVSFLYERGWRQNFNCSGFPGPNKEVKFLWLLLYRYFPNR</sequence>
<name>A0A068UVN5_COFCA</name>
<dbReference type="STRING" id="49390.A0A068UVN5"/>
<dbReference type="InParanoid" id="A0A068UVN5"/>
<protein>
    <submittedName>
        <fullName evidence="1">Uncharacterized protein</fullName>
    </submittedName>
</protein>
<proteinExistence type="predicted"/>
<organism evidence="1 2">
    <name type="scientific">Coffea canephora</name>
    <name type="common">Robusta coffee</name>
    <dbReference type="NCBI Taxonomy" id="49390"/>
    <lineage>
        <taxon>Eukaryota</taxon>
        <taxon>Viridiplantae</taxon>
        <taxon>Streptophyta</taxon>
        <taxon>Embryophyta</taxon>
        <taxon>Tracheophyta</taxon>
        <taxon>Spermatophyta</taxon>
        <taxon>Magnoliopsida</taxon>
        <taxon>eudicotyledons</taxon>
        <taxon>Gunneridae</taxon>
        <taxon>Pentapetalae</taxon>
        <taxon>asterids</taxon>
        <taxon>lamiids</taxon>
        <taxon>Gentianales</taxon>
        <taxon>Rubiaceae</taxon>
        <taxon>Ixoroideae</taxon>
        <taxon>Gardenieae complex</taxon>
        <taxon>Bertiereae - Coffeeae clade</taxon>
        <taxon>Coffeeae</taxon>
        <taxon>Coffea</taxon>
    </lineage>
</organism>
<dbReference type="EMBL" id="HG739147">
    <property type="protein sequence ID" value="CDP12319.1"/>
    <property type="molecule type" value="Genomic_DNA"/>
</dbReference>
<accession>A0A068UVN5</accession>
<keyword evidence="2" id="KW-1185">Reference proteome</keyword>
<dbReference type="AlphaFoldDB" id="A0A068UVN5"/>
<reference evidence="2" key="1">
    <citation type="journal article" date="2014" name="Science">
        <title>The coffee genome provides insight into the convergent evolution of caffeine biosynthesis.</title>
        <authorList>
            <person name="Denoeud F."/>
            <person name="Carretero-Paulet L."/>
            <person name="Dereeper A."/>
            <person name="Droc G."/>
            <person name="Guyot R."/>
            <person name="Pietrella M."/>
            <person name="Zheng C."/>
            <person name="Alberti A."/>
            <person name="Anthony F."/>
            <person name="Aprea G."/>
            <person name="Aury J.M."/>
            <person name="Bento P."/>
            <person name="Bernard M."/>
            <person name="Bocs S."/>
            <person name="Campa C."/>
            <person name="Cenci A."/>
            <person name="Combes M.C."/>
            <person name="Crouzillat D."/>
            <person name="Da Silva C."/>
            <person name="Daddiego L."/>
            <person name="De Bellis F."/>
            <person name="Dussert S."/>
            <person name="Garsmeur O."/>
            <person name="Gayraud T."/>
            <person name="Guignon V."/>
            <person name="Jahn K."/>
            <person name="Jamilloux V."/>
            <person name="Joet T."/>
            <person name="Labadie K."/>
            <person name="Lan T."/>
            <person name="Leclercq J."/>
            <person name="Lepelley M."/>
            <person name="Leroy T."/>
            <person name="Li L.T."/>
            <person name="Librado P."/>
            <person name="Lopez L."/>
            <person name="Munoz A."/>
            <person name="Noel B."/>
            <person name="Pallavicini A."/>
            <person name="Perrotta G."/>
            <person name="Poncet V."/>
            <person name="Pot D."/>
            <person name="Priyono X."/>
            <person name="Rigoreau M."/>
            <person name="Rouard M."/>
            <person name="Rozas J."/>
            <person name="Tranchant-Dubreuil C."/>
            <person name="VanBuren R."/>
            <person name="Zhang Q."/>
            <person name="Andrade A.C."/>
            <person name="Argout X."/>
            <person name="Bertrand B."/>
            <person name="de Kochko A."/>
            <person name="Graziosi G."/>
            <person name="Henry R.J."/>
            <person name="Jayarama X."/>
            <person name="Ming R."/>
            <person name="Nagai C."/>
            <person name="Rounsley S."/>
            <person name="Sankoff D."/>
            <person name="Giuliano G."/>
            <person name="Albert V.A."/>
            <person name="Wincker P."/>
            <person name="Lashermes P."/>
        </authorList>
    </citation>
    <scope>NUCLEOTIDE SEQUENCE [LARGE SCALE GENOMIC DNA]</scope>
    <source>
        <strain evidence="2">cv. DH200-94</strain>
    </source>
</reference>
<dbReference type="Gramene" id="CDP12319">
    <property type="protein sequence ID" value="CDP12319"/>
    <property type="gene ID" value="GSCOC_T00035786001"/>
</dbReference>
<dbReference type="OrthoDB" id="1301730at2759"/>
<dbReference type="Proteomes" id="UP000295252">
    <property type="component" value="Chromosome VI"/>
</dbReference>
<evidence type="ECO:0000313" key="1">
    <source>
        <dbReference type="EMBL" id="CDP12319.1"/>
    </source>
</evidence>
<dbReference type="OMA" id="SHDFPIE"/>